<protein>
    <submittedName>
        <fullName evidence="3">Uncharacterized protein</fullName>
    </submittedName>
</protein>
<accession>K5X0T9</accession>
<evidence type="ECO:0000256" key="2">
    <source>
        <dbReference type="SAM" id="SignalP"/>
    </source>
</evidence>
<keyword evidence="1" id="KW-0812">Transmembrane</keyword>
<dbReference type="Proteomes" id="UP000008493">
    <property type="component" value="Unassembled WGS sequence"/>
</dbReference>
<feature type="transmembrane region" description="Helical" evidence="1">
    <location>
        <begin position="49"/>
        <end position="69"/>
    </location>
</feature>
<sequence length="119" mass="12521">MSTSSSRRVATFLLCSLFHIQGVFARGGGRGGGGGGIGRVGGSSSDLGLPPALDAVFALTVVIALFTLYQLGKALGRFKSLQLPEGEPTLPYDVGTLFRILLTSYTTIYLVSNILYAVY</sequence>
<feature type="signal peptide" evidence="2">
    <location>
        <begin position="1"/>
        <end position="25"/>
    </location>
</feature>
<organism evidence="3 4">
    <name type="scientific">Agaricus bisporus var. burnettii (strain JB137-S8 / ATCC MYA-4627 / FGSC 10392)</name>
    <name type="common">White button mushroom</name>
    <dbReference type="NCBI Taxonomy" id="597362"/>
    <lineage>
        <taxon>Eukaryota</taxon>
        <taxon>Fungi</taxon>
        <taxon>Dikarya</taxon>
        <taxon>Basidiomycota</taxon>
        <taxon>Agaricomycotina</taxon>
        <taxon>Agaricomycetes</taxon>
        <taxon>Agaricomycetidae</taxon>
        <taxon>Agaricales</taxon>
        <taxon>Agaricineae</taxon>
        <taxon>Agaricaceae</taxon>
        <taxon>Agaricus</taxon>
    </lineage>
</organism>
<proteinExistence type="predicted"/>
<dbReference type="AlphaFoldDB" id="K5X0T9"/>
<name>K5X0T9_AGABU</name>
<dbReference type="InParanoid" id="K5X0T9"/>
<keyword evidence="2" id="KW-0732">Signal</keyword>
<evidence type="ECO:0000313" key="4">
    <source>
        <dbReference type="Proteomes" id="UP000008493"/>
    </source>
</evidence>
<feature type="non-terminal residue" evidence="3">
    <location>
        <position position="119"/>
    </location>
</feature>
<dbReference type="EMBL" id="JH971387">
    <property type="protein sequence ID" value="EKM81421.1"/>
    <property type="molecule type" value="Genomic_DNA"/>
</dbReference>
<dbReference type="RefSeq" id="XP_007327350.1">
    <property type="nucleotide sequence ID" value="XM_007327288.1"/>
</dbReference>
<reference evidence="4" key="1">
    <citation type="journal article" date="2012" name="Proc. Natl. Acad. Sci. U.S.A.">
        <title>Genome sequence of the button mushroom Agaricus bisporus reveals mechanisms governing adaptation to a humic-rich ecological niche.</title>
        <authorList>
            <person name="Morin E."/>
            <person name="Kohler A."/>
            <person name="Baker A.R."/>
            <person name="Foulongne-Oriol M."/>
            <person name="Lombard V."/>
            <person name="Nagy L.G."/>
            <person name="Ohm R.A."/>
            <person name="Patyshakuliyeva A."/>
            <person name="Brun A."/>
            <person name="Aerts A.L."/>
            <person name="Bailey A.M."/>
            <person name="Billette C."/>
            <person name="Coutinho P.M."/>
            <person name="Deakin G."/>
            <person name="Doddapaneni H."/>
            <person name="Floudas D."/>
            <person name="Grimwood J."/>
            <person name="Hilden K."/>
            <person name="Kuees U."/>
            <person name="LaButti K.M."/>
            <person name="Lapidus A."/>
            <person name="Lindquist E.A."/>
            <person name="Lucas S.M."/>
            <person name="Murat C."/>
            <person name="Riley R.W."/>
            <person name="Salamov A.A."/>
            <person name="Schmutz J."/>
            <person name="Subramanian V."/>
            <person name="Woesten H.A.B."/>
            <person name="Xu J."/>
            <person name="Eastwood D.C."/>
            <person name="Foster G.D."/>
            <person name="Sonnenberg A.S."/>
            <person name="Cullen D."/>
            <person name="de Vries R.P."/>
            <person name="Lundell T."/>
            <person name="Hibbett D.S."/>
            <person name="Henrissat B."/>
            <person name="Burton K.S."/>
            <person name="Kerrigan R.W."/>
            <person name="Challen M.P."/>
            <person name="Grigoriev I.V."/>
            <person name="Martin F."/>
        </authorList>
    </citation>
    <scope>NUCLEOTIDE SEQUENCE [LARGE SCALE GENOMIC DNA]</scope>
    <source>
        <strain evidence="4">JB137-S8 / ATCC MYA-4627 / FGSC 10392</strain>
    </source>
</reference>
<keyword evidence="1" id="KW-1133">Transmembrane helix</keyword>
<keyword evidence="4" id="KW-1185">Reference proteome</keyword>
<dbReference type="GeneID" id="18823407"/>
<keyword evidence="1" id="KW-0472">Membrane</keyword>
<dbReference type="KEGG" id="abp:AGABI1DRAFT111764"/>
<evidence type="ECO:0000313" key="3">
    <source>
        <dbReference type="EMBL" id="EKM81421.1"/>
    </source>
</evidence>
<feature type="chain" id="PRO_5003886076" evidence="2">
    <location>
        <begin position="26"/>
        <end position="119"/>
    </location>
</feature>
<gene>
    <name evidence="3" type="ORF">AGABI1DRAFT_111764</name>
</gene>
<evidence type="ECO:0000256" key="1">
    <source>
        <dbReference type="SAM" id="Phobius"/>
    </source>
</evidence>
<dbReference type="HOGENOM" id="CLU_2066897_0_0_1"/>
<dbReference type="OrthoDB" id="3033783at2759"/>